<reference evidence="1 2" key="1">
    <citation type="journal article" date="2020" name="Genome Biol. Evol.">
        <title>A new high-quality draft genome assembly of the Chinese cordyceps Ophiocordyceps sinensis.</title>
        <authorList>
            <person name="Shu R."/>
            <person name="Zhang J."/>
            <person name="Meng Q."/>
            <person name="Zhang H."/>
            <person name="Zhou G."/>
            <person name="Li M."/>
            <person name="Wu P."/>
            <person name="Zhao Y."/>
            <person name="Chen C."/>
            <person name="Qin Q."/>
        </authorList>
    </citation>
    <scope>NUCLEOTIDE SEQUENCE [LARGE SCALE GENOMIC DNA]</scope>
    <source>
        <strain evidence="1 2">IOZ07</strain>
    </source>
</reference>
<dbReference type="OrthoDB" id="48317at2759"/>
<keyword evidence="2" id="KW-1185">Reference proteome</keyword>
<organism evidence="1 2">
    <name type="scientific">Ophiocordyceps sinensis</name>
    <dbReference type="NCBI Taxonomy" id="72228"/>
    <lineage>
        <taxon>Eukaryota</taxon>
        <taxon>Fungi</taxon>
        <taxon>Dikarya</taxon>
        <taxon>Ascomycota</taxon>
        <taxon>Pezizomycotina</taxon>
        <taxon>Sordariomycetes</taxon>
        <taxon>Hypocreomycetidae</taxon>
        <taxon>Hypocreales</taxon>
        <taxon>Ophiocordycipitaceae</taxon>
        <taxon>Ophiocordyceps</taxon>
    </lineage>
</organism>
<sequence>MASVTTARFTPPATQRAIVNDRDTPVIWDEAPCPLLSPDGVYVRTETVAINPIDAKMVGLALCGSVWHPQL</sequence>
<dbReference type="AlphaFoldDB" id="A0A8H4V7D1"/>
<evidence type="ECO:0000313" key="1">
    <source>
        <dbReference type="EMBL" id="KAF4510365.1"/>
    </source>
</evidence>
<dbReference type="InterPro" id="IPR011032">
    <property type="entry name" value="GroES-like_sf"/>
</dbReference>
<evidence type="ECO:0000313" key="2">
    <source>
        <dbReference type="Proteomes" id="UP000557566"/>
    </source>
</evidence>
<gene>
    <name evidence="1" type="ORF">G6O67_002255</name>
</gene>
<dbReference type="SUPFAM" id="SSF50129">
    <property type="entry name" value="GroES-like"/>
    <property type="match status" value="1"/>
</dbReference>
<comment type="caution">
    <text evidence="1">The sequence shown here is derived from an EMBL/GenBank/DDBJ whole genome shotgun (WGS) entry which is preliminary data.</text>
</comment>
<dbReference type="Proteomes" id="UP000557566">
    <property type="component" value="Unassembled WGS sequence"/>
</dbReference>
<name>A0A8H4V7D1_9HYPO</name>
<dbReference type="EMBL" id="JAAVMX010000003">
    <property type="protein sequence ID" value="KAF4510365.1"/>
    <property type="molecule type" value="Genomic_DNA"/>
</dbReference>
<proteinExistence type="predicted"/>
<protein>
    <submittedName>
        <fullName evidence="1">Uncharacterized protein</fullName>
    </submittedName>
</protein>
<dbReference type="Gene3D" id="3.90.180.10">
    <property type="entry name" value="Medium-chain alcohol dehydrogenases, catalytic domain"/>
    <property type="match status" value="1"/>
</dbReference>
<accession>A0A8H4V7D1</accession>